<keyword evidence="1" id="KW-0175">Coiled coil</keyword>
<dbReference type="CDD" id="cd12208">
    <property type="entry name" value="DIP1984-like"/>
    <property type="match status" value="1"/>
</dbReference>
<name>A0A1I2E224_9FIRM</name>
<accession>A0A1I2E224</accession>
<protein>
    <recommendedName>
        <fullName evidence="4">Septicolysin</fullName>
    </recommendedName>
</protein>
<evidence type="ECO:0000313" key="3">
    <source>
        <dbReference type="Proteomes" id="UP000198896"/>
    </source>
</evidence>
<evidence type="ECO:0000256" key="1">
    <source>
        <dbReference type="SAM" id="Coils"/>
    </source>
</evidence>
<dbReference type="InterPro" id="IPR047741">
    <property type="entry name" value="DIP1984-like"/>
</dbReference>
<dbReference type="OrthoDB" id="3730241at2"/>
<sequence>MKLAEALQERSDINKRISELRRRLENCLLVQEGEEPAEDPMDLLNELDSSTERLETLVASINETNCNTKVDGMSLTELIARKDALTLRHSAYKELVYTAGNNTYRARGTEIKVKAVIKAAELQKTVDSLAKEIRKLDNKLQETNWKTELVEK</sequence>
<evidence type="ECO:0008006" key="4">
    <source>
        <dbReference type="Google" id="ProtNLM"/>
    </source>
</evidence>
<gene>
    <name evidence="2" type="ORF">SAMN05216245_12714</name>
</gene>
<reference evidence="2 3" key="1">
    <citation type="submission" date="2016-10" db="EMBL/GenBank/DDBJ databases">
        <authorList>
            <person name="de Groot N.N."/>
        </authorList>
    </citation>
    <scope>NUCLEOTIDE SEQUENCE [LARGE SCALE GENOMIC DNA]</scope>
    <source>
        <strain evidence="2 3">DSM 9236</strain>
    </source>
</reference>
<keyword evidence="3" id="KW-1185">Reference proteome</keyword>
<dbReference type="Proteomes" id="UP000198896">
    <property type="component" value="Unassembled WGS sequence"/>
</dbReference>
<organism evidence="2 3">
    <name type="scientific">Succiniclasticum ruminis DSM 9236</name>
    <dbReference type="NCBI Taxonomy" id="1123323"/>
    <lineage>
        <taxon>Bacteria</taxon>
        <taxon>Bacillati</taxon>
        <taxon>Bacillota</taxon>
        <taxon>Negativicutes</taxon>
        <taxon>Acidaminococcales</taxon>
        <taxon>Acidaminococcaceae</taxon>
        <taxon>Succiniclasticum</taxon>
    </lineage>
</organism>
<dbReference type="EMBL" id="FONL01000027">
    <property type="protein sequence ID" value="SFE86628.1"/>
    <property type="molecule type" value="Genomic_DNA"/>
</dbReference>
<dbReference type="RefSeq" id="WP_093914299.1">
    <property type="nucleotide sequence ID" value="NZ_FONL01000027.1"/>
</dbReference>
<proteinExistence type="predicted"/>
<dbReference type="AlphaFoldDB" id="A0A1I2E224"/>
<dbReference type="NCBIfam" id="NF038048">
    <property type="entry name" value="DIP1984_fam"/>
    <property type="match status" value="1"/>
</dbReference>
<dbReference type="Gene3D" id="6.10.320.10">
    <property type="match status" value="1"/>
</dbReference>
<evidence type="ECO:0000313" key="2">
    <source>
        <dbReference type="EMBL" id="SFE86628.1"/>
    </source>
</evidence>
<feature type="coiled-coil region" evidence="1">
    <location>
        <begin position="119"/>
        <end position="146"/>
    </location>
</feature>
<dbReference type="Pfam" id="PF20935">
    <property type="entry name" value="DUF6847"/>
    <property type="match status" value="1"/>
</dbReference>